<comment type="similarity">
    <text evidence="2 7">Belongs to the class-IV pyridoxal-phosphate-dependent aminotransferase family.</text>
</comment>
<evidence type="ECO:0000256" key="6">
    <source>
        <dbReference type="PIRSR" id="PIRSR006468-1"/>
    </source>
</evidence>
<comment type="catalytic activity">
    <reaction evidence="9">
        <text>L-valine + 2-oxoglutarate = 3-methyl-2-oxobutanoate + L-glutamate</text>
        <dbReference type="Rhea" id="RHEA:24813"/>
        <dbReference type="ChEBI" id="CHEBI:11851"/>
        <dbReference type="ChEBI" id="CHEBI:16810"/>
        <dbReference type="ChEBI" id="CHEBI:29985"/>
        <dbReference type="ChEBI" id="CHEBI:57762"/>
        <dbReference type="EC" id="2.6.1.42"/>
    </reaction>
</comment>
<dbReference type="InterPro" id="IPR005786">
    <property type="entry name" value="B_amino_transII"/>
</dbReference>
<name>A0AAV0E8E3_9ASTE</name>
<evidence type="ECO:0000256" key="9">
    <source>
        <dbReference type="RuleBase" id="RU004517"/>
    </source>
</evidence>
<dbReference type="GO" id="GO:0008652">
    <property type="term" value="P:amino acid biosynthetic process"/>
    <property type="evidence" value="ECO:0007669"/>
    <property type="project" value="UniProtKB-KW"/>
</dbReference>
<dbReference type="EMBL" id="CAMAPF010000914">
    <property type="protein sequence ID" value="CAH9119409.1"/>
    <property type="molecule type" value="Genomic_DNA"/>
</dbReference>
<dbReference type="NCBIfam" id="NF009897">
    <property type="entry name" value="PRK13357.1"/>
    <property type="match status" value="1"/>
</dbReference>
<dbReference type="NCBIfam" id="TIGR01123">
    <property type="entry name" value="ilvE_II"/>
    <property type="match status" value="1"/>
</dbReference>
<dbReference type="PANTHER" id="PTHR42825">
    <property type="entry name" value="AMINO ACID AMINOTRANSFERASE"/>
    <property type="match status" value="1"/>
</dbReference>
<dbReference type="CDD" id="cd01557">
    <property type="entry name" value="BCAT_beta_family"/>
    <property type="match status" value="1"/>
</dbReference>
<dbReference type="InterPro" id="IPR033939">
    <property type="entry name" value="BCAT_family"/>
</dbReference>
<dbReference type="SUPFAM" id="SSF56752">
    <property type="entry name" value="D-aminoacid aminotransferase-like PLP-dependent enzymes"/>
    <property type="match status" value="1"/>
</dbReference>
<sequence>MSLEAKKNGIPNLTAHFATSSLTPPSDPSNKEQVDIDWENMGFGLIPTDYMYISKCAKDGSFDQGKLIPYGNLEISPAAGVLNYGQGIYEGTKAFRREKGGIFLFRPDQNAIRMQISAERLCMPFPSIDQFLDAVKQIVMANKRWIPPPGKGSLYIRPILFGSGPVLGLAPAPHYTFLIYASPVGNYFKVRPDTQEGVAPLNIYIEEEFHRSSRGGSGGVKSITNYAPVMKPLLRAKGKGFSDVLYLDSTHNRYVEEVSSCNLFMVKGDVVLTPPAGVTILSGITRKSIIDIARDLGYKVEERVVDVEELCNADEAFCTGTAVGIAPVGSITYKEKRILYKLGSGTVGQKLASTLLEIQRGEIADKMEWVVEVEKPN</sequence>
<evidence type="ECO:0000256" key="5">
    <source>
        <dbReference type="ARBA" id="ARBA00022898"/>
    </source>
</evidence>
<dbReference type="Gene3D" id="3.20.10.10">
    <property type="entry name" value="D-amino Acid Aminotransferase, subunit A, domain 2"/>
    <property type="match status" value="1"/>
</dbReference>
<dbReference type="InterPro" id="IPR043131">
    <property type="entry name" value="BCAT-like_N"/>
</dbReference>
<dbReference type="FunFam" id="3.30.470.10:FF:000003">
    <property type="entry name" value="Branched-chain-amino-acid aminotransferase"/>
    <property type="match status" value="1"/>
</dbReference>
<feature type="modified residue" description="N6-(pyridoxal phosphate)lysine" evidence="6">
    <location>
        <position position="221"/>
    </location>
</feature>
<evidence type="ECO:0000256" key="7">
    <source>
        <dbReference type="RuleBase" id="RU004106"/>
    </source>
</evidence>
<evidence type="ECO:0000256" key="4">
    <source>
        <dbReference type="ARBA" id="ARBA00022679"/>
    </source>
</evidence>
<comment type="cofactor">
    <cofactor evidence="1 8">
        <name>pyridoxal 5'-phosphate</name>
        <dbReference type="ChEBI" id="CHEBI:597326"/>
    </cofactor>
</comment>
<evidence type="ECO:0000256" key="3">
    <source>
        <dbReference type="ARBA" id="ARBA00022576"/>
    </source>
</evidence>
<dbReference type="InterPro" id="IPR036038">
    <property type="entry name" value="Aminotransferase-like"/>
</dbReference>
<dbReference type="InterPro" id="IPR018300">
    <property type="entry name" value="Aminotrans_IV_CS"/>
</dbReference>
<gene>
    <name evidence="10" type="ORF">CEPIT_LOCUS22657</name>
</gene>
<proteinExistence type="inferred from homology"/>
<evidence type="ECO:0000256" key="8">
    <source>
        <dbReference type="RuleBase" id="RU004516"/>
    </source>
</evidence>
<evidence type="ECO:0000313" key="10">
    <source>
        <dbReference type="EMBL" id="CAH9119409.1"/>
    </source>
</evidence>
<keyword evidence="9" id="KW-0100">Branched-chain amino acid biosynthesis</keyword>
<dbReference type="Pfam" id="PF01063">
    <property type="entry name" value="Aminotran_4"/>
    <property type="match status" value="1"/>
</dbReference>
<reference evidence="10" key="1">
    <citation type="submission" date="2022-07" db="EMBL/GenBank/DDBJ databases">
        <authorList>
            <person name="Macas J."/>
            <person name="Novak P."/>
            <person name="Neumann P."/>
        </authorList>
    </citation>
    <scope>NUCLEOTIDE SEQUENCE</scope>
</reference>
<comment type="catalytic activity">
    <reaction evidence="9">
        <text>L-isoleucine + 2-oxoglutarate = (S)-3-methyl-2-oxopentanoate + L-glutamate</text>
        <dbReference type="Rhea" id="RHEA:24801"/>
        <dbReference type="ChEBI" id="CHEBI:16810"/>
        <dbReference type="ChEBI" id="CHEBI:29985"/>
        <dbReference type="ChEBI" id="CHEBI:35146"/>
        <dbReference type="ChEBI" id="CHEBI:58045"/>
        <dbReference type="EC" id="2.6.1.42"/>
    </reaction>
</comment>
<evidence type="ECO:0000256" key="2">
    <source>
        <dbReference type="ARBA" id="ARBA00009320"/>
    </source>
</evidence>
<comment type="catalytic activity">
    <reaction evidence="9">
        <text>L-leucine + 2-oxoglutarate = 4-methyl-2-oxopentanoate + L-glutamate</text>
        <dbReference type="Rhea" id="RHEA:18321"/>
        <dbReference type="ChEBI" id="CHEBI:16810"/>
        <dbReference type="ChEBI" id="CHEBI:17865"/>
        <dbReference type="ChEBI" id="CHEBI:29985"/>
        <dbReference type="ChEBI" id="CHEBI:57427"/>
        <dbReference type="EC" id="2.6.1.42"/>
    </reaction>
</comment>
<dbReference type="Gene3D" id="3.30.470.10">
    <property type="match status" value="1"/>
</dbReference>
<keyword evidence="5 8" id="KW-0663">Pyridoxal phosphate</keyword>
<keyword evidence="9" id="KW-0028">Amino-acid biosynthesis</keyword>
<dbReference type="InterPro" id="IPR043132">
    <property type="entry name" value="BCAT-like_C"/>
</dbReference>
<evidence type="ECO:0000313" key="11">
    <source>
        <dbReference type="Proteomes" id="UP001152523"/>
    </source>
</evidence>
<dbReference type="FunFam" id="3.20.10.10:FF:000003">
    <property type="entry name" value="Branched-chain-amino-acid aminotransferase"/>
    <property type="match status" value="1"/>
</dbReference>
<organism evidence="10 11">
    <name type="scientific">Cuscuta epithymum</name>
    <dbReference type="NCBI Taxonomy" id="186058"/>
    <lineage>
        <taxon>Eukaryota</taxon>
        <taxon>Viridiplantae</taxon>
        <taxon>Streptophyta</taxon>
        <taxon>Embryophyta</taxon>
        <taxon>Tracheophyta</taxon>
        <taxon>Spermatophyta</taxon>
        <taxon>Magnoliopsida</taxon>
        <taxon>eudicotyledons</taxon>
        <taxon>Gunneridae</taxon>
        <taxon>Pentapetalae</taxon>
        <taxon>asterids</taxon>
        <taxon>lamiids</taxon>
        <taxon>Solanales</taxon>
        <taxon>Convolvulaceae</taxon>
        <taxon>Cuscuteae</taxon>
        <taxon>Cuscuta</taxon>
        <taxon>Cuscuta subgen. Cuscuta</taxon>
    </lineage>
</organism>
<dbReference type="GO" id="GO:0005737">
    <property type="term" value="C:cytoplasm"/>
    <property type="evidence" value="ECO:0007669"/>
    <property type="project" value="UniProtKB-ARBA"/>
</dbReference>
<dbReference type="Proteomes" id="UP001152523">
    <property type="component" value="Unassembled WGS sequence"/>
</dbReference>
<keyword evidence="4 9" id="KW-0808">Transferase</keyword>
<comment type="caution">
    <text evidence="10">The sequence shown here is derived from an EMBL/GenBank/DDBJ whole genome shotgun (WGS) entry which is preliminary data.</text>
</comment>
<dbReference type="PANTHER" id="PTHR42825:SF29">
    <property type="entry name" value="BRANCHED-CHAIN-AMINO-ACID AMINOTRANSFERASE"/>
    <property type="match status" value="1"/>
</dbReference>
<dbReference type="PIRSF" id="PIRSF006468">
    <property type="entry name" value="BCAT1"/>
    <property type="match status" value="1"/>
</dbReference>
<dbReference type="GO" id="GO:0009082">
    <property type="term" value="P:branched-chain amino acid biosynthetic process"/>
    <property type="evidence" value="ECO:0007669"/>
    <property type="project" value="UniProtKB-KW"/>
</dbReference>
<dbReference type="EC" id="2.6.1.42" evidence="9"/>
<dbReference type="GO" id="GO:0004084">
    <property type="term" value="F:branched-chain-amino-acid transaminase activity"/>
    <property type="evidence" value="ECO:0007669"/>
    <property type="project" value="UniProtKB-EC"/>
</dbReference>
<dbReference type="PROSITE" id="PS00770">
    <property type="entry name" value="AA_TRANSFER_CLASS_4"/>
    <property type="match status" value="1"/>
</dbReference>
<protein>
    <recommendedName>
        <fullName evidence="9">Branched-chain-amino-acid aminotransferase</fullName>
        <ecNumber evidence="9">2.6.1.42</ecNumber>
    </recommendedName>
</protein>
<keyword evidence="3 9" id="KW-0032">Aminotransferase</keyword>
<evidence type="ECO:0000256" key="1">
    <source>
        <dbReference type="ARBA" id="ARBA00001933"/>
    </source>
</evidence>
<keyword evidence="11" id="KW-1185">Reference proteome</keyword>
<dbReference type="AlphaFoldDB" id="A0AAV0E8E3"/>
<accession>A0AAV0E8E3</accession>
<dbReference type="InterPro" id="IPR001544">
    <property type="entry name" value="Aminotrans_IV"/>
</dbReference>